<dbReference type="InterPro" id="IPR012919">
    <property type="entry name" value="SUN_dom"/>
</dbReference>
<dbReference type="PROSITE" id="PS51469">
    <property type="entry name" value="SUN"/>
    <property type="match status" value="1"/>
</dbReference>
<dbReference type="GO" id="GO:0005637">
    <property type="term" value="C:nuclear inner membrane"/>
    <property type="evidence" value="ECO:0007669"/>
    <property type="project" value="UniProtKB-SubCell"/>
</dbReference>
<reference evidence="6 7" key="1">
    <citation type="submission" date="2019-09" db="EMBL/GenBank/DDBJ databases">
        <title>Bird 10,000 Genomes (B10K) Project - Family phase.</title>
        <authorList>
            <person name="Zhang G."/>
        </authorList>
    </citation>
    <scope>NUCLEOTIDE SEQUENCE [LARGE SCALE GENOMIC DNA]</scope>
    <source>
        <strain evidence="6">B10K-DU-001-44</strain>
        <tissue evidence="6">Muscle</tissue>
    </source>
</reference>
<proteinExistence type="predicted"/>
<dbReference type="Proteomes" id="UP000574277">
    <property type="component" value="Unassembled WGS sequence"/>
</dbReference>
<feature type="non-terminal residue" evidence="6">
    <location>
        <position position="163"/>
    </location>
</feature>
<evidence type="ECO:0000313" key="7">
    <source>
        <dbReference type="Proteomes" id="UP000574277"/>
    </source>
</evidence>
<dbReference type="AlphaFoldDB" id="A0A7L0Q1L8"/>
<evidence type="ECO:0000256" key="2">
    <source>
        <dbReference type="ARBA" id="ARBA00022692"/>
    </source>
</evidence>
<feature type="non-terminal residue" evidence="6">
    <location>
        <position position="1"/>
    </location>
</feature>
<evidence type="ECO:0000313" key="6">
    <source>
        <dbReference type="EMBL" id="NXL12177.1"/>
    </source>
</evidence>
<protein>
    <submittedName>
        <fullName evidence="6">SUN2 protein</fullName>
    </submittedName>
</protein>
<keyword evidence="4" id="KW-0472">Membrane</keyword>
<dbReference type="Pfam" id="PF07738">
    <property type="entry name" value="Sad1_UNC"/>
    <property type="match status" value="1"/>
</dbReference>
<organism evidence="6 7">
    <name type="scientific">Mesembrinibis cayennensis</name>
    <dbReference type="NCBI Taxonomy" id="1118748"/>
    <lineage>
        <taxon>Eukaryota</taxon>
        <taxon>Metazoa</taxon>
        <taxon>Chordata</taxon>
        <taxon>Craniata</taxon>
        <taxon>Vertebrata</taxon>
        <taxon>Euteleostomi</taxon>
        <taxon>Archelosauria</taxon>
        <taxon>Archosauria</taxon>
        <taxon>Dinosauria</taxon>
        <taxon>Saurischia</taxon>
        <taxon>Theropoda</taxon>
        <taxon>Coelurosauria</taxon>
        <taxon>Aves</taxon>
        <taxon>Neognathae</taxon>
        <taxon>Neoaves</taxon>
        <taxon>Aequornithes</taxon>
        <taxon>Pelecaniformes</taxon>
        <taxon>Threskiornithidae</taxon>
        <taxon>Mesembrinibis</taxon>
    </lineage>
</organism>
<dbReference type="Gene3D" id="2.60.120.260">
    <property type="entry name" value="Galactose-binding domain-like"/>
    <property type="match status" value="1"/>
</dbReference>
<comment type="caution">
    <text evidence="6">The sequence shown here is derived from an EMBL/GenBank/DDBJ whole genome shotgun (WGS) entry which is preliminary data.</text>
</comment>
<dbReference type="PANTHER" id="PTHR12911:SF24">
    <property type="entry name" value="SUN DOMAIN-CONTAINING PROTEIN 3"/>
    <property type="match status" value="1"/>
</dbReference>
<keyword evidence="3" id="KW-1133">Transmembrane helix</keyword>
<accession>A0A7L0Q1L8</accession>
<dbReference type="GO" id="GO:0034993">
    <property type="term" value="C:meiotic nuclear membrane microtubule tethering complex"/>
    <property type="evidence" value="ECO:0007669"/>
    <property type="project" value="TreeGrafter"/>
</dbReference>
<name>A0A7L0Q1L8_9AVES</name>
<evidence type="ECO:0000256" key="4">
    <source>
        <dbReference type="ARBA" id="ARBA00023136"/>
    </source>
</evidence>
<keyword evidence="7" id="KW-1185">Reference proteome</keyword>
<comment type="subcellular location">
    <subcellularLocation>
        <location evidence="1">Nucleus inner membrane</location>
    </subcellularLocation>
</comment>
<sequence length="163" mass="17371">RPCAASASGCTGSSTGHGTPSPAIAVALCFQLDVSPGYCWPFQASRSQVVIRLPAQVRPTAITVQHPLKKSSALGDISSAPRDFTISGVGEEGEEETLLGTFSYDTEEEPTQTFPLQNKLARAFQIIRLVIQSNWGKSGYTCIYRVQVHGKITGMNAIGQAKG</sequence>
<gene>
    <name evidence="6" type="primary">Sun2_2</name>
    <name evidence="6" type="ORF">MESCAY_R08178</name>
</gene>
<evidence type="ECO:0000256" key="1">
    <source>
        <dbReference type="ARBA" id="ARBA00004540"/>
    </source>
</evidence>
<dbReference type="EMBL" id="VXAT01021298">
    <property type="protein sequence ID" value="NXL12177.1"/>
    <property type="molecule type" value="Genomic_DNA"/>
</dbReference>
<feature type="domain" description="SUN" evidence="5">
    <location>
        <begin position="1"/>
        <end position="153"/>
    </location>
</feature>
<keyword evidence="2" id="KW-0812">Transmembrane</keyword>
<evidence type="ECO:0000259" key="5">
    <source>
        <dbReference type="PROSITE" id="PS51469"/>
    </source>
</evidence>
<dbReference type="PANTHER" id="PTHR12911">
    <property type="entry name" value="SAD1/UNC-84-LIKE PROTEIN-RELATED"/>
    <property type="match status" value="1"/>
</dbReference>
<dbReference type="GO" id="GO:0043495">
    <property type="term" value="F:protein-membrane adaptor activity"/>
    <property type="evidence" value="ECO:0007669"/>
    <property type="project" value="TreeGrafter"/>
</dbReference>
<evidence type="ECO:0000256" key="3">
    <source>
        <dbReference type="ARBA" id="ARBA00022989"/>
    </source>
</evidence>
<dbReference type="InterPro" id="IPR045119">
    <property type="entry name" value="SUN1-5"/>
</dbReference>